<gene>
    <name evidence="4" type="ORF">B9G98_00377</name>
</gene>
<reference evidence="4 5" key="1">
    <citation type="submission" date="2017-04" db="EMBL/GenBank/DDBJ databases">
        <title>Genome sequencing of [Candida] sorbophila.</title>
        <authorList>
            <person name="Ahn J.O."/>
        </authorList>
    </citation>
    <scope>NUCLEOTIDE SEQUENCE [LARGE SCALE GENOMIC DNA]</scope>
    <source>
        <strain evidence="4 5">DS02</strain>
    </source>
</reference>
<evidence type="ECO:0000256" key="1">
    <source>
        <dbReference type="ARBA" id="ARBA00023125"/>
    </source>
</evidence>
<keyword evidence="1 2" id="KW-0238">DNA-binding</keyword>
<dbReference type="SMART" id="SM00398">
    <property type="entry name" value="HMG"/>
    <property type="match status" value="1"/>
</dbReference>
<feature type="DNA-binding region" description="HMG box" evidence="2">
    <location>
        <begin position="35"/>
        <end position="101"/>
    </location>
</feature>
<comment type="caution">
    <text evidence="4">The sequence shown here is derived from an EMBL/GenBank/DDBJ whole genome shotgun (WGS) entry which is preliminary data.</text>
</comment>
<dbReference type="InterPro" id="IPR036910">
    <property type="entry name" value="HMG_box_dom_sf"/>
</dbReference>
<evidence type="ECO:0000313" key="4">
    <source>
        <dbReference type="EMBL" id="PRT52757.1"/>
    </source>
</evidence>
<keyword evidence="2" id="KW-0539">Nucleus</keyword>
<dbReference type="RefSeq" id="XP_024662703.1">
    <property type="nucleotide sequence ID" value="XM_024806935.1"/>
</dbReference>
<dbReference type="GO" id="GO:0003677">
    <property type="term" value="F:DNA binding"/>
    <property type="evidence" value="ECO:0007669"/>
    <property type="project" value="UniProtKB-UniRule"/>
</dbReference>
<dbReference type="InterPro" id="IPR009071">
    <property type="entry name" value="HMG_box_dom"/>
</dbReference>
<evidence type="ECO:0000259" key="3">
    <source>
        <dbReference type="PROSITE" id="PS50118"/>
    </source>
</evidence>
<dbReference type="AlphaFoldDB" id="A0A2T0FCR0"/>
<dbReference type="GO" id="GO:0005634">
    <property type="term" value="C:nucleus"/>
    <property type="evidence" value="ECO:0007669"/>
    <property type="project" value="UniProtKB-UniRule"/>
</dbReference>
<dbReference type="Proteomes" id="UP000238350">
    <property type="component" value="Unassembled WGS sequence"/>
</dbReference>
<feature type="domain" description="HMG box" evidence="3">
    <location>
        <begin position="35"/>
        <end position="101"/>
    </location>
</feature>
<dbReference type="PROSITE" id="PS50118">
    <property type="entry name" value="HMG_BOX_2"/>
    <property type="match status" value="1"/>
</dbReference>
<evidence type="ECO:0000313" key="5">
    <source>
        <dbReference type="Proteomes" id="UP000238350"/>
    </source>
</evidence>
<dbReference type="CDD" id="cd00084">
    <property type="entry name" value="HMG-box_SF"/>
    <property type="match status" value="1"/>
</dbReference>
<name>A0A2T0FCR0_9ASCO</name>
<sequence>MSMLRSTVSKFQQPLRAQLFHSSARVFYAYPVDKNGKPLNAFMRFSKEKRQDVISSNPAFKVTEIASKVGSLWKELTDSQRQRYLDEAKSALEEYKNRLTK</sequence>
<evidence type="ECO:0000256" key="2">
    <source>
        <dbReference type="PROSITE-ProRule" id="PRU00267"/>
    </source>
</evidence>
<keyword evidence="5" id="KW-1185">Reference proteome</keyword>
<dbReference type="GeneID" id="36514126"/>
<dbReference type="Gene3D" id="1.10.30.10">
    <property type="entry name" value="High mobility group box domain"/>
    <property type="match status" value="1"/>
</dbReference>
<dbReference type="PANTHER" id="PTHR48112">
    <property type="entry name" value="HIGH MOBILITY GROUP PROTEIN DSP1"/>
    <property type="match status" value="1"/>
</dbReference>
<accession>A0A2T0FCR0</accession>
<protein>
    <submittedName>
        <fullName evidence="4">Transcription factor Sox-19a</fullName>
    </submittedName>
</protein>
<organism evidence="4 5">
    <name type="scientific">Wickerhamiella sorbophila</name>
    <dbReference type="NCBI Taxonomy" id="45607"/>
    <lineage>
        <taxon>Eukaryota</taxon>
        <taxon>Fungi</taxon>
        <taxon>Dikarya</taxon>
        <taxon>Ascomycota</taxon>
        <taxon>Saccharomycotina</taxon>
        <taxon>Dipodascomycetes</taxon>
        <taxon>Dipodascales</taxon>
        <taxon>Trichomonascaceae</taxon>
        <taxon>Wickerhamiella</taxon>
    </lineage>
</organism>
<dbReference type="OrthoDB" id="5550281at2759"/>
<dbReference type="EMBL" id="NDIQ01000001">
    <property type="protein sequence ID" value="PRT52757.1"/>
    <property type="molecule type" value="Genomic_DNA"/>
</dbReference>
<dbReference type="InterPro" id="IPR050342">
    <property type="entry name" value="HMGB"/>
</dbReference>
<dbReference type="STRING" id="45607.A0A2T0FCR0"/>
<dbReference type="SUPFAM" id="SSF47095">
    <property type="entry name" value="HMG-box"/>
    <property type="match status" value="1"/>
</dbReference>
<dbReference type="Pfam" id="PF00505">
    <property type="entry name" value="HMG_box"/>
    <property type="match status" value="1"/>
</dbReference>
<proteinExistence type="predicted"/>